<comment type="caution">
    <text evidence="1">The sequence shown here is derived from an EMBL/GenBank/DDBJ whole genome shotgun (WGS) entry which is preliminary data.</text>
</comment>
<accession>A0A9D4JUE2</accession>
<dbReference type="AlphaFoldDB" id="A0A9D4JUE2"/>
<organism evidence="1 2">
    <name type="scientific">Dreissena polymorpha</name>
    <name type="common">Zebra mussel</name>
    <name type="synonym">Mytilus polymorpha</name>
    <dbReference type="NCBI Taxonomy" id="45954"/>
    <lineage>
        <taxon>Eukaryota</taxon>
        <taxon>Metazoa</taxon>
        <taxon>Spiralia</taxon>
        <taxon>Lophotrochozoa</taxon>
        <taxon>Mollusca</taxon>
        <taxon>Bivalvia</taxon>
        <taxon>Autobranchia</taxon>
        <taxon>Heteroconchia</taxon>
        <taxon>Euheterodonta</taxon>
        <taxon>Imparidentia</taxon>
        <taxon>Neoheterodontei</taxon>
        <taxon>Myida</taxon>
        <taxon>Dreissenoidea</taxon>
        <taxon>Dreissenidae</taxon>
        <taxon>Dreissena</taxon>
    </lineage>
</organism>
<sequence length="137" mass="14728">MSNNARSTDDRRSPLNPVIVARRFFASTTIFARPCSLSLNRTEDRDTGRSGSITLDDKVAPFDGTVAPLDDTVEPLDDTRATLDDMAAPLDDTVAPFDDTAAPFDDTKATAISPDANHKTETNGCTGVTTCRGYKIT</sequence>
<protein>
    <submittedName>
        <fullName evidence="1">Uncharacterized protein</fullName>
    </submittedName>
</protein>
<dbReference type="Proteomes" id="UP000828390">
    <property type="component" value="Unassembled WGS sequence"/>
</dbReference>
<reference evidence="1" key="1">
    <citation type="journal article" date="2019" name="bioRxiv">
        <title>The Genome of the Zebra Mussel, Dreissena polymorpha: A Resource for Invasive Species Research.</title>
        <authorList>
            <person name="McCartney M.A."/>
            <person name="Auch B."/>
            <person name="Kono T."/>
            <person name="Mallez S."/>
            <person name="Zhang Y."/>
            <person name="Obille A."/>
            <person name="Becker A."/>
            <person name="Abrahante J.E."/>
            <person name="Garbe J."/>
            <person name="Badalamenti J.P."/>
            <person name="Herman A."/>
            <person name="Mangelson H."/>
            <person name="Liachko I."/>
            <person name="Sullivan S."/>
            <person name="Sone E.D."/>
            <person name="Koren S."/>
            <person name="Silverstein K.A.T."/>
            <person name="Beckman K.B."/>
            <person name="Gohl D.M."/>
        </authorList>
    </citation>
    <scope>NUCLEOTIDE SEQUENCE</scope>
    <source>
        <strain evidence="1">Duluth1</strain>
        <tissue evidence="1">Whole animal</tissue>
    </source>
</reference>
<proteinExistence type="predicted"/>
<reference evidence="1" key="2">
    <citation type="submission" date="2020-11" db="EMBL/GenBank/DDBJ databases">
        <authorList>
            <person name="McCartney M.A."/>
            <person name="Auch B."/>
            <person name="Kono T."/>
            <person name="Mallez S."/>
            <person name="Becker A."/>
            <person name="Gohl D.M."/>
            <person name="Silverstein K.A.T."/>
            <person name="Koren S."/>
            <person name="Bechman K.B."/>
            <person name="Herman A."/>
            <person name="Abrahante J.E."/>
            <person name="Garbe J."/>
        </authorList>
    </citation>
    <scope>NUCLEOTIDE SEQUENCE</scope>
    <source>
        <strain evidence="1">Duluth1</strain>
        <tissue evidence="1">Whole animal</tissue>
    </source>
</reference>
<dbReference type="EMBL" id="JAIWYP010000005">
    <property type="protein sequence ID" value="KAH3820908.1"/>
    <property type="molecule type" value="Genomic_DNA"/>
</dbReference>
<gene>
    <name evidence="1" type="ORF">DPMN_122657</name>
</gene>
<name>A0A9D4JUE2_DREPO</name>
<keyword evidence="2" id="KW-1185">Reference proteome</keyword>
<evidence type="ECO:0000313" key="2">
    <source>
        <dbReference type="Proteomes" id="UP000828390"/>
    </source>
</evidence>
<evidence type="ECO:0000313" key="1">
    <source>
        <dbReference type="EMBL" id="KAH3820908.1"/>
    </source>
</evidence>